<dbReference type="Gene3D" id="3.30.710.10">
    <property type="entry name" value="Potassium Channel Kv1.1, Chain A"/>
    <property type="match status" value="1"/>
</dbReference>
<dbReference type="KEGG" id="trr:M419DRAFT_134381"/>
<evidence type="ECO:0000313" key="2">
    <source>
        <dbReference type="Proteomes" id="UP000024376"/>
    </source>
</evidence>
<dbReference type="InterPro" id="IPR011333">
    <property type="entry name" value="SKP1/BTB/POZ_sf"/>
</dbReference>
<gene>
    <name evidence="1" type="ORF">M419DRAFT_134381</name>
</gene>
<protein>
    <recommendedName>
        <fullName evidence="3">BTB domain-containing protein</fullName>
    </recommendedName>
</protein>
<organism evidence="1 2">
    <name type="scientific">Hypocrea jecorina (strain ATCC 56765 / BCRC 32924 / NRRL 11460 / Rut C-30)</name>
    <name type="common">Trichoderma reesei</name>
    <dbReference type="NCBI Taxonomy" id="1344414"/>
    <lineage>
        <taxon>Eukaryota</taxon>
        <taxon>Fungi</taxon>
        <taxon>Dikarya</taxon>
        <taxon>Ascomycota</taxon>
        <taxon>Pezizomycotina</taxon>
        <taxon>Sordariomycetes</taxon>
        <taxon>Hypocreomycetidae</taxon>
        <taxon>Hypocreales</taxon>
        <taxon>Hypocreaceae</taxon>
        <taxon>Trichoderma</taxon>
    </lineage>
</organism>
<dbReference type="Proteomes" id="UP000024376">
    <property type="component" value="Unassembled WGS sequence"/>
</dbReference>
<evidence type="ECO:0008006" key="3">
    <source>
        <dbReference type="Google" id="ProtNLM"/>
    </source>
</evidence>
<sequence>MASQRPKPHMESNSILLSMPFKFLVGPKKKEFALHRTAVSRLSKSLDQLVNGPMREAKEQCVSWEDTDEDTFIRFGEWAYTGDYTPGSPEILLDASQIATSEQEGTVAQTNAPVDESLLTLLNLSRAKFDSPERHCNSEWTPTKWKYCCTLCSSKFTSPYCSECRIPRYANCTGCRNDIARKSTRHRIMEAFVGDLVQLQESESRFPRKIPESCEDYTEVFLSHARLYVLADKYDIPELREYCLDNLYDDLLNRNVHADRIEDLVDLAKYSFANTIERDNLRKLVVEYCACFIKQLTKSDGFKDLVDGCPDFGSQLLAEVGRYME</sequence>
<dbReference type="OrthoDB" id="9997739at2759"/>
<evidence type="ECO:0000313" key="1">
    <source>
        <dbReference type="EMBL" id="ETR97492.1"/>
    </source>
</evidence>
<dbReference type="AlphaFoldDB" id="A0A024RXB6"/>
<proteinExistence type="predicted"/>
<dbReference type="EMBL" id="KI911170">
    <property type="protein sequence ID" value="ETR97492.1"/>
    <property type="molecule type" value="Genomic_DNA"/>
</dbReference>
<dbReference type="PANTHER" id="PTHR47843">
    <property type="entry name" value="BTB DOMAIN-CONTAINING PROTEIN-RELATED"/>
    <property type="match status" value="1"/>
</dbReference>
<dbReference type="SUPFAM" id="SSF54695">
    <property type="entry name" value="POZ domain"/>
    <property type="match status" value="1"/>
</dbReference>
<dbReference type="HOGENOM" id="CLU_056399_2_1_1"/>
<name>A0A024RXB6_HYPJR</name>
<reference evidence="2" key="1">
    <citation type="journal article" date="2013" name="Ind. Biotechnol.">
        <title>Comparative genomics analysis of Trichoderma reesei strains.</title>
        <authorList>
            <person name="Koike H."/>
            <person name="Aerts A."/>
            <person name="LaButti K."/>
            <person name="Grigoriev I.V."/>
            <person name="Baker S.E."/>
        </authorList>
    </citation>
    <scope>NUCLEOTIDE SEQUENCE [LARGE SCALE GENOMIC DNA]</scope>
    <source>
        <strain evidence="2">ATCC 56765 / BCRC 32924 / NRRL 11460 / Rut C-30</strain>
    </source>
</reference>
<accession>A0A024RXB6</accession>